<evidence type="ECO:0000313" key="1">
    <source>
        <dbReference type="EMBL" id="QDQ11311.1"/>
    </source>
</evidence>
<protein>
    <submittedName>
        <fullName evidence="1">Uncharacterized protein</fullName>
    </submittedName>
</protein>
<reference evidence="1 2" key="1">
    <citation type="journal article" date="2019" name="J. Ind. Microbiol. Biotechnol.">
        <title>The complete genomic sequence of Streptomyces spectabilis NRRL-2792 and identification of secondary metabolite biosynthetic gene clusters.</title>
        <authorList>
            <person name="Sinha A."/>
            <person name="Phillips-Salemka S."/>
            <person name="Niraula T.A."/>
            <person name="Short K.A."/>
            <person name="Niraula N.P."/>
        </authorList>
    </citation>
    <scope>NUCLEOTIDE SEQUENCE [LARGE SCALE GENOMIC DNA]</scope>
    <source>
        <strain evidence="1 2">NRRL 2792</strain>
    </source>
</reference>
<gene>
    <name evidence="1" type="ORF">FH965_12560</name>
</gene>
<dbReference type="EMBL" id="CP040916">
    <property type="protein sequence ID" value="QDQ11311.1"/>
    <property type="molecule type" value="Genomic_DNA"/>
</dbReference>
<dbReference type="RefSeq" id="WP_144003210.1">
    <property type="nucleotide sequence ID" value="NZ_CP040916.1"/>
</dbReference>
<organism evidence="1 2">
    <name type="scientific">Streptomyces spectabilis</name>
    <dbReference type="NCBI Taxonomy" id="68270"/>
    <lineage>
        <taxon>Bacteria</taxon>
        <taxon>Bacillati</taxon>
        <taxon>Actinomycetota</taxon>
        <taxon>Actinomycetes</taxon>
        <taxon>Kitasatosporales</taxon>
        <taxon>Streptomycetaceae</taxon>
        <taxon>Streptomyces</taxon>
    </lineage>
</organism>
<dbReference type="Proteomes" id="UP000316806">
    <property type="component" value="Chromosome"/>
</dbReference>
<name>A0A516R6N5_STRST</name>
<proteinExistence type="predicted"/>
<dbReference type="AlphaFoldDB" id="A0A516R6N5"/>
<accession>A0A516R6N5</accession>
<sequence>MAGSGEDWLNEGLGVAGGDFGMWVPGVDYLAGWRAAREVADRLNRALLGAGFELSEMRCVASTDEDGRGLVRLAGSPSAVALLSGLLESAASGGGGDV</sequence>
<evidence type="ECO:0000313" key="2">
    <source>
        <dbReference type="Proteomes" id="UP000316806"/>
    </source>
</evidence>